<feature type="domain" description="Amidohydrolase-related" evidence="2">
    <location>
        <begin position="54"/>
        <end position="408"/>
    </location>
</feature>
<dbReference type="SUPFAM" id="SSF51556">
    <property type="entry name" value="Metallo-dependent hydrolases"/>
    <property type="match status" value="1"/>
</dbReference>
<accession>A0A1T5L1M7</accession>
<organism evidence="3 4">
    <name type="scientific">Maledivibacter halophilus</name>
    <dbReference type="NCBI Taxonomy" id="36842"/>
    <lineage>
        <taxon>Bacteria</taxon>
        <taxon>Bacillati</taxon>
        <taxon>Bacillota</taxon>
        <taxon>Clostridia</taxon>
        <taxon>Peptostreptococcales</taxon>
        <taxon>Caminicellaceae</taxon>
        <taxon>Maledivibacter</taxon>
    </lineage>
</organism>
<proteinExistence type="predicted"/>
<dbReference type="InterPro" id="IPR011059">
    <property type="entry name" value="Metal-dep_hydrolase_composite"/>
</dbReference>
<protein>
    <submittedName>
        <fullName evidence="3">Cytosine/adenosine deaminase</fullName>
    </submittedName>
</protein>
<dbReference type="STRING" id="36842.SAMN02194393_02319"/>
<gene>
    <name evidence="3" type="ORF">SAMN02194393_02319</name>
</gene>
<dbReference type="AlphaFoldDB" id="A0A1T5L1M7"/>
<dbReference type="SUPFAM" id="SSF51338">
    <property type="entry name" value="Composite domain of metallo-dependent hydrolases"/>
    <property type="match status" value="1"/>
</dbReference>
<dbReference type="Proteomes" id="UP000190285">
    <property type="component" value="Unassembled WGS sequence"/>
</dbReference>
<dbReference type="PANTHER" id="PTHR43794">
    <property type="entry name" value="AMINOHYDROLASE SSNA-RELATED"/>
    <property type="match status" value="1"/>
</dbReference>
<dbReference type="GO" id="GO:0016810">
    <property type="term" value="F:hydrolase activity, acting on carbon-nitrogen (but not peptide) bonds"/>
    <property type="evidence" value="ECO:0007669"/>
    <property type="project" value="InterPro"/>
</dbReference>
<dbReference type="InterPro" id="IPR006680">
    <property type="entry name" value="Amidohydro-rel"/>
</dbReference>
<sequence>MFIVKGKYLISSAEKVYMNHALVVDKENIIEILSNEEVEKKYSNAKIIDKSNCILMPGFINAHMHQYGILSRGIPINVEFKNFEEFLLDYWWPFIENRIGLKEVKATARASAIELIESGVIGFCDTLEAPNTKEGTLIEQARILEKIGMKAIISLESCERISHENGMKCLNENEDFIEWSRENSRLIGGMMCTHTTFTCSHGFLRLARERAKKLRVLWQFHLSESIYEVKKSLENHNKFPVEYLDDLELLDNSVLASQCVKINEREIEILRERDVKVVHMPLSNCEVGGGFAPIPKLLKEGVKVALGTDGYINDFFTLMKSAFLLHKATMEDASVMPAKTVFRMATEYGAKVLGWNDTGRLVPKGKGDFIIMEDNFKTPVTLDNIFDQIVVQGKKEFIDSLYINGKPVLENKILKTIDKEEVFKDMRNIAEEFWNCSKFKL</sequence>
<evidence type="ECO:0000313" key="3">
    <source>
        <dbReference type="EMBL" id="SKC69861.1"/>
    </source>
</evidence>
<dbReference type="Gene3D" id="2.30.40.10">
    <property type="entry name" value="Urease, subunit C, domain 1"/>
    <property type="match status" value="1"/>
</dbReference>
<dbReference type="Gene3D" id="3.20.20.140">
    <property type="entry name" value="Metal-dependent hydrolases"/>
    <property type="match status" value="1"/>
</dbReference>
<dbReference type="Pfam" id="PF01979">
    <property type="entry name" value="Amidohydro_1"/>
    <property type="match status" value="1"/>
</dbReference>
<dbReference type="PANTHER" id="PTHR43794:SF11">
    <property type="entry name" value="AMIDOHYDROLASE-RELATED DOMAIN-CONTAINING PROTEIN"/>
    <property type="match status" value="1"/>
</dbReference>
<dbReference type="OrthoDB" id="9767366at2"/>
<dbReference type="InterPro" id="IPR050287">
    <property type="entry name" value="MTA/SAH_deaminase"/>
</dbReference>
<evidence type="ECO:0000313" key="4">
    <source>
        <dbReference type="Proteomes" id="UP000190285"/>
    </source>
</evidence>
<dbReference type="InterPro" id="IPR032466">
    <property type="entry name" value="Metal_Hydrolase"/>
</dbReference>
<keyword evidence="1" id="KW-0378">Hydrolase</keyword>
<evidence type="ECO:0000259" key="2">
    <source>
        <dbReference type="Pfam" id="PF01979"/>
    </source>
</evidence>
<dbReference type="EMBL" id="FUZT01000005">
    <property type="protein sequence ID" value="SKC69861.1"/>
    <property type="molecule type" value="Genomic_DNA"/>
</dbReference>
<evidence type="ECO:0000256" key="1">
    <source>
        <dbReference type="ARBA" id="ARBA00022801"/>
    </source>
</evidence>
<name>A0A1T5L1M7_9FIRM</name>
<dbReference type="RefSeq" id="WP_079491798.1">
    <property type="nucleotide sequence ID" value="NZ_FUZT01000005.1"/>
</dbReference>
<reference evidence="3 4" key="1">
    <citation type="submission" date="2017-02" db="EMBL/GenBank/DDBJ databases">
        <authorList>
            <person name="Peterson S.W."/>
        </authorList>
    </citation>
    <scope>NUCLEOTIDE SEQUENCE [LARGE SCALE GENOMIC DNA]</scope>
    <source>
        <strain evidence="3 4">M1</strain>
    </source>
</reference>
<keyword evidence="4" id="KW-1185">Reference proteome</keyword>